<comment type="caution">
    <text evidence="1">The sequence shown here is derived from an EMBL/GenBank/DDBJ whole genome shotgun (WGS) entry which is preliminary data.</text>
</comment>
<gene>
    <name evidence="1" type="ORF">IAI61_15240</name>
</gene>
<name>A0ABS3KSF0_9PROT</name>
<evidence type="ECO:0000313" key="1">
    <source>
        <dbReference type="EMBL" id="MBO1080395.1"/>
    </source>
</evidence>
<organism evidence="1 2">
    <name type="scientific">Roseomonas haemaphysalidis</name>
    <dbReference type="NCBI Taxonomy" id="2768162"/>
    <lineage>
        <taxon>Bacteria</taxon>
        <taxon>Pseudomonadati</taxon>
        <taxon>Pseudomonadota</taxon>
        <taxon>Alphaproteobacteria</taxon>
        <taxon>Acetobacterales</taxon>
        <taxon>Roseomonadaceae</taxon>
        <taxon>Roseomonas</taxon>
    </lineage>
</organism>
<dbReference type="Proteomes" id="UP001518989">
    <property type="component" value="Unassembled WGS sequence"/>
</dbReference>
<proteinExistence type="predicted"/>
<dbReference type="EMBL" id="JACTNG010000008">
    <property type="protein sequence ID" value="MBO1080395.1"/>
    <property type="molecule type" value="Genomic_DNA"/>
</dbReference>
<reference evidence="1 2" key="1">
    <citation type="submission" date="2020-09" db="EMBL/GenBank/DDBJ databases">
        <title>Roseomonas.</title>
        <authorList>
            <person name="Zhu W."/>
        </authorList>
    </citation>
    <scope>NUCLEOTIDE SEQUENCE [LARGE SCALE GENOMIC DNA]</scope>
    <source>
        <strain evidence="1 2">573</strain>
    </source>
</reference>
<dbReference type="Pfam" id="PF08811">
    <property type="entry name" value="DUF1800"/>
    <property type="match status" value="1"/>
</dbReference>
<keyword evidence="2" id="KW-1185">Reference proteome</keyword>
<protein>
    <submittedName>
        <fullName evidence="1">DUF1800 domain-containing protein</fullName>
    </submittedName>
</protein>
<dbReference type="RefSeq" id="WP_207418323.1">
    <property type="nucleotide sequence ID" value="NZ_CP061177.1"/>
</dbReference>
<accession>A0ABS3KSF0</accession>
<dbReference type="InterPro" id="IPR014917">
    <property type="entry name" value="DUF1800"/>
</dbReference>
<evidence type="ECO:0000313" key="2">
    <source>
        <dbReference type="Proteomes" id="UP001518989"/>
    </source>
</evidence>
<sequence length="436" mass="47596">MDQRSLIAAIRFGLGPRPDQPLPGDVPAWLKAQIRSPETDLALPEGWERPPTVADGLDLRRQDELAPVEAGKPSRQVVLNGAEAQALIRNAVTTQTPFRERLVLFWANHLTVSTREGAVRALVGDFVRSAIRPHVGGRFEDMLVGSTHHPAMLFYLNQNASVGPGSRIGLRQGRGLNENLAREVMELHSLSPAAGYSQEDVTEFARLLTGLTVERLREPLGSRFQPDAHEPGPRTILGQRFEEGPGQVDTALRWLANHEATHRHLAVKLARHFVADDPGPGTVEYLFGVLRDTRGDLGAVAEALVDLPEAWQAPLSKLRSPQDFMIASYRLLNGGADAAQVVAGGMRSLGQDIWSAPAPIGWPDTAEGWVSAEGMIQRMEVAYNVAGRHSRLDPNDLLDAALGPLARHETVQAVRRAGSTRDGLTLLLASPEFQRR</sequence>